<dbReference type="InterPro" id="IPR017972">
    <property type="entry name" value="Cyt_P450_CS"/>
</dbReference>
<organism evidence="8 9">
    <name type="scientific">Conidiobolus coronatus (strain ATCC 28846 / CBS 209.66 / NRRL 28638)</name>
    <name type="common">Delacroixia coronata</name>
    <dbReference type="NCBI Taxonomy" id="796925"/>
    <lineage>
        <taxon>Eukaryota</taxon>
        <taxon>Fungi</taxon>
        <taxon>Fungi incertae sedis</taxon>
        <taxon>Zoopagomycota</taxon>
        <taxon>Entomophthoromycotina</taxon>
        <taxon>Entomophthoromycetes</taxon>
        <taxon>Entomophthorales</taxon>
        <taxon>Ancylistaceae</taxon>
        <taxon>Conidiobolus</taxon>
    </lineage>
</organism>
<dbReference type="SUPFAM" id="SSF48264">
    <property type="entry name" value="Cytochrome P450"/>
    <property type="match status" value="1"/>
</dbReference>
<keyword evidence="7" id="KW-1133">Transmembrane helix</keyword>
<evidence type="ECO:0000256" key="7">
    <source>
        <dbReference type="SAM" id="Phobius"/>
    </source>
</evidence>
<dbReference type="InterPro" id="IPR036396">
    <property type="entry name" value="Cyt_P450_sf"/>
</dbReference>
<dbReference type="InterPro" id="IPR050121">
    <property type="entry name" value="Cytochrome_P450_monoxygenase"/>
</dbReference>
<comment type="similarity">
    <text evidence="2 6">Belongs to the cytochrome P450 family.</text>
</comment>
<dbReference type="InterPro" id="IPR002401">
    <property type="entry name" value="Cyt_P450_E_grp-I"/>
</dbReference>
<dbReference type="EMBL" id="KQ964745">
    <property type="protein sequence ID" value="KXN66282.1"/>
    <property type="molecule type" value="Genomic_DNA"/>
</dbReference>
<evidence type="ECO:0000313" key="8">
    <source>
        <dbReference type="EMBL" id="KXN66282.1"/>
    </source>
</evidence>
<keyword evidence="4 5" id="KW-0408">Iron</keyword>
<dbReference type="STRING" id="796925.A0A137NU86"/>
<evidence type="ECO:0000256" key="5">
    <source>
        <dbReference type="PIRSR" id="PIRSR602401-1"/>
    </source>
</evidence>
<feature type="binding site" description="axial binding residue" evidence="5">
    <location>
        <position position="440"/>
    </location>
    <ligand>
        <name>heme</name>
        <dbReference type="ChEBI" id="CHEBI:30413"/>
    </ligand>
    <ligandPart>
        <name>Fe</name>
        <dbReference type="ChEBI" id="CHEBI:18248"/>
    </ligandPart>
</feature>
<dbReference type="InterPro" id="IPR001128">
    <property type="entry name" value="Cyt_P450"/>
</dbReference>
<dbReference type="PRINTS" id="PR00463">
    <property type="entry name" value="EP450I"/>
</dbReference>
<reference evidence="8 9" key="1">
    <citation type="journal article" date="2015" name="Genome Biol. Evol.">
        <title>Phylogenomic analyses indicate that early fungi evolved digesting cell walls of algal ancestors of land plants.</title>
        <authorList>
            <person name="Chang Y."/>
            <person name="Wang S."/>
            <person name="Sekimoto S."/>
            <person name="Aerts A.L."/>
            <person name="Choi C."/>
            <person name="Clum A."/>
            <person name="LaButti K.M."/>
            <person name="Lindquist E.A."/>
            <person name="Yee Ngan C."/>
            <person name="Ohm R.A."/>
            <person name="Salamov A.A."/>
            <person name="Grigoriev I.V."/>
            <person name="Spatafora J.W."/>
            <person name="Berbee M.L."/>
        </authorList>
    </citation>
    <scope>NUCLEOTIDE SEQUENCE [LARGE SCALE GENOMIC DNA]</scope>
    <source>
        <strain evidence="8 9">NRRL 28638</strain>
    </source>
</reference>
<dbReference type="Pfam" id="PF00067">
    <property type="entry name" value="p450"/>
    <property type="match status" value="1"/>
</dbReference>
<proteinExistence type="inferred from homology"/>
<keyword evidence="3 5" id="KW-0479">Metal-binding</keyword>
<dbReference type="GO" id="GO:0020037">
    <property type="term" value="F:heme binding"/>
    <property type="evidence" value="ECO:0007669"/>
    <property type="project" value="InterPro"/>
</dbReference>
<keyword evidence="7" id="KW-0472">Membrane</keyword>
<dbReference type="GO" id="GO:0004497">
    <property type="term" value="F:monooxygenase activity"/>
    <property type="evidence" value="ECO:0007669"/>
    <property type="project" value="UniProtKB-KW"/>
</dbReference>
<evidence type="ECO:0000256" key="3">
    <source>
        <dbReference type="ARBA" id="ARBA00022723"/>
    </source>
</evidence>
<feature type="transmembrane region" description="Helical" evidence="7">
    <location>
        <begin position="294"/>
        <end position="317"/>
    </location>
</feature>
<evidence type="ECO:0000256" key="1">
    <source>
        <dbReference type="ARBA" id="ARBA00001971"/>
    </source>
</evidence>
<dbReference type="PRINTS" id="PR00385">
    <property type="entry name" value="P450"/>
</dbReference>
<dbReference type="Gene3D" id="1.10.630.10">
    <property type="entry name" value="Cytochrome P450"/>
    <property type="match status" value="1"/>
</dbReference>
<keyword evidence="7" id="KW-0812">Transmembrane</keyword>
<feature type="transmembrane region" description="Helical" evidence="7">
    <location>
        <begin position="20"/>
        <end position="38"/>
    </location>
</feature>
<accession>A0A137NU86</accession>
<sequence>MNTINDLLPNSLESILLDWRLWTSIMAVGLTGFSYWYYTFIHIPHTYGPLSKIPGEGWPLWGRIKLNWHTVTGSRPIYIHGLHRKYGPTVLIGAHMVSCIDKKDVDKIYSTYQFPKADEYKTYNVYGGDNIFSTRKRNFHALRRRVITPIVANSNLDIMEEVVYKTGTLALIDNIEKTFKKTSVIDLFDIFHRSTVDVIFELFFGSGINCLKNTYLPLVWILKVASQFLAIRPVIPFIGVFGDILISISVAFINLQWYIKPPTKGDHTVISQFLNAKDPETGKQLTWTEVTREMIVIIVGGMDTTAITLAWTFWLMLKHPEVYKEVQKEISEVFPNKDMAPCADTCKSNLPITEAVVLESMRMYPVSAEYLPRTAPVGGTHLGGYEIPGDTLVFCSPYAYQRNPELWDKPDEFNYKRWLGPNSTELKSQLMVFSQGPRGCPGRALAWTEMFLITVALAQRYDMKLCEGQDHLGDRPLTYFLTKPASYSLKAELTHRPQVSGS</sequence>
<evidence type="ECO:0000256" key="4">
    <source>
        <dbReference type="ARBA" id="ARBA00023004"/>
    </source>
</evidence>
<dbReference type="OrthoDB" id="1470350at2759"/>
<dbReference type="OMA" id="WTLMANE"/>
<keyword evidence="6" id="KW-0560">Oxidoreductase</keyword>
<dbReference type="Proteomes" id="UP000070444">
    <property type="component" value="Unassembled WGS sequence"/>
</dbReference>
<dbReference type="GO" id="GO:0005506">
    <property type="term" value="F:iron ion binding"/>
    <property type="evidence" value="ECO:0007669"/>
    <property type="project" value="InterPro"/>
</dbReference>
<keyword evidence="5 6" id="KW-0349">Heme</keyword>
<name>A0A137NU86_CONC2</name>
<evidence type="ECO:0000313" key="9">
    <source>
        <dbReference type="Proteomes" id="UP000070444"/>
    </source>
</evidence>
<keyword evidence="6" id="KW-0503">Monooxygenase</keyword>
<evidence type="ECO:0000256" key="2">
    <source>
        <dbReference type="ARBA" id="ARBA00010617"/>
    </source>
</evidence>
<gene>
    <name evidence="8" type="ORF">CONCODRAFT_11907</name>
</gene>
<dbReference type="AlphaFoldDB" id="A0A137NU86"/>
<feature type="transmembrane region" description="Helical" evidence="7">
    <location>
        <begin position="234"/>
        <end position="259"/>
    </location>
</feature>
<comment type="cofactor">
    <cofactor evidence="1 5">
        <name>heme</name>
        <dbReference type="ChEBI" id="CHEBI:30413"/>
    </cofactor>
</comment>
<dbReference type="PANTHER" id="PTHR24305:SF166">
    <property type="entry name" value="CYTOCHROME P450 12A4, MITOCHONDRIAL-RELATED"/>
    <property type="match status" value="1"/>
</dbReference>
<dbReference type="PROSITE" id="PS00086">
    <property type="entry name" value="CYTOCHROME_P450"/>
    <property type="match status" value="1"/>
</dbReference>
<dbReference type="PANTHER" id="PTHR24305">
    <property type="entry name" value="CYTOCHROME P450"/>
    <property type="match status" value="1"/>
</dbReference>
<protein>
    <submittedName>
        <fullName evidence="8">Cytochrome P450</fullName>
    </submittedName>
</protein>
<keyword evidence="9" id="KW-1185">Reference proteome</keyword>
<dbReference type="GO" id="GO:0016705">
    <property type="term" value="F:oxidoreductase activity, acting on paired donors, with incorporation or reduction of molecular oxygen"/>
    <property type="evidence" value="ECO:0007669"/>
    <property type="project" value="InterPro"/>
</dbReference>
<evidence type="ECO:0000256" key="6">
    <source>
        <dbReference type="RuleBase" id="RU000461"/>
    </source>
</evidence>